<comment type="caution">
    <text evidence="1">The sequence shown here is derived from an EMBL/GenBank/DDBJ whole genome shotgun (WGS) entry which is preliminary data.</text>
</comment>
<keyword evidence="2" id="KW-1185">Reference proteome</keyword>
<dbReference type="OrthoDB" id="10647057at2759"/>
<dbReference type="VEuPathDB" id="TrichDB:TRFO_42572"/>
<dbReference type="EMBL" id="MLAK01000234">
    <property type="protein sequence ID" value="OHT15344.1"/>
    <property type="molecule type" value="Genomic_DNA"/>
</dbReference>
<accession>A0A1J4KWU2</accession>
<sequence>MQTGRRRGGRARKSLCPTFKKLKTDLDSVDMSSVVSDLSNQSDLEWEQLQSKIHATNDIMEIANSALEKGIDVLGNDENLPIYSNMNLQVEAKQREADRVRKIALEMQDRFVWDLSLAIKKDLVFQNRKDSAKEAGIAIVGIRDIVHNMQDDPCCPDEWKEYITNELTKRPTRENTF</sequence>
<organism evidence="1 2">
    <name type="scientific">Tritrichomonas foetus</name>
    <dbReference type="NCBI Taxonomy" id="1144522"/>
    <lineage>
        <taxon>Eukaryota</taxon>
        <taxon>Metamonada</taxon>
        <taxon>Parabasalia</taxon>
        <taxon>Tritrichomonadida</taxon>
        <taxon>Tritrichomonadidae</taxon>
        <taxon>Tritrichomonas</taxon>
    </lineage>
</organism>
<protein>
    <submittedName>
        <fullName evidence="1">Uncharacterized protein</fullName>
    </submittedName>
</protein>
<dbReference type="Proteomes" id="UP000179807">
    <property type="component" value="Unassembled WGS sequence"/>
</dbReference>
<evidence type="ECO:0000313" key="2">
    <source>
        <dbReference type="Proteomes" id="UP000179807"/>
    </source>
</evidence>
<reference evidence="1" key="1">
    <citation type="submission" date="2016-10" db="EMBL/GenBank/DDBJ databases">
        <authorList>
            <person name="Benchimol M."/>
            <person name="Almeida L.G."/>
            <person name="Vasconcelos A.T."/>
            <person name="Perreira-Neves A."/>
            <person name="Rosa I.A."/>
            <person name="Tasca T."/>
            <person name="Bogo M.R."/>
            <person name="de Souza W."/>
        </authorList>
    </citation>
    <scope>NUCLEOTIDE SEQUENCE [LARGE SCALE GENOMIC DNA]</scope>
    <source>
        <strain evidence="1">K</strain>
    </source>
</reference>
<dbReference type="AlphaFoldDB" id="A0A1J4KWU2"/>
<evidence type="ECO:0000313" key="1">
    <source>
        <dbReference type="EMBL" id="OHT15344.1"/>
    </source>
</evidence>
<name>A0A1J4KWU2_9EUKA</name>
<dbReference type="GeneID" id="94849076"/>
<gene>
    <name evidence="1" type="ORF">TRFO_42572</name>
</gene>
<dbReference type="RefSeq" id="XP_068368480.1">
    <property type="nucleotide sequence ID" value="XM_068514372.1"/>
</dbReference>
<proteinExistence type="predicted"/>